<dbReference type="PANTHER" id="PTHR30614:SF0">
    <property type="entry name" value="L-CYSTINE TRANSPORT SYSTEM PERMEASE PROTEIN TCYL"/>
    <property type="match status" value="1"/>
</dbReference>
<keyword evidence="5 9" id="KW-0812">Transmembrane</keyword>
<keyword evidence="8 9" id="KW-0472">Membrane</keyword>
<dbReference type="InterPro" id="IPR010065">
    <property type="entry name" value="AA_ABC_transptr_permease_3TM"/>
</dbReference>
<dbReference type="Gene3D" id="1.10.3720.10">
    <property type="entry name" value="MetI-like"/>
    <property type="match status" value="1"/>
</dbReference>
<evidence type="ECO:0000256" key="1">
    <source>
        <dbReference type="ARBA" id="ARBA00004429"/>
    </source>
</evidence>
<feature type="transmembrane region" description="Helical" evidence="9">
    <location>
        <begin position="54"/>
        <end position="81"/>
    </location>
</feature>
<feature type="transmembrane region" description="Helical" evidence="9">
    <location>
        <begin position="140"/>
        <end position="163"/>
    </location>
</feature>
<evidence type="ECO:0000256" key="2">
    <source>
        <dbReference type="ARBA" id="ARBA00010072"/>
    </source>
</evidence>
<name>A0A285UWK9_9HYPH</name>
<sequence>MTAASVPSIPDLPIIHRRRWGSWVLGALALFVVASIVIASVRSRILDLSVVGEYIFSPMIVMGAFNALVLGTLALVIASIIGFVVALMRVSGNPILVAISATYVYLFRGTPMLIQLVFWFNAVPIMFPNIYLALPFMDAPLINAPTTAVVTPFLAALAGLSLAEGAYMGEIIRGGILAVDKGQRAAATALGMTQLKVLSQVIIPQAGRIIIPAAGNQYIMLLKSSSLASAIGYLELLRVATDIYSSNFRVVELLAVAAFWYLVMTAFATAIQTVLEKVFPQR</sequence>
<evidence type="ECO:0000256" key="5">
    <source>
        <dbReference type="ARBA" id="ARBA00022692"/>
    </source>
</evidence>
<dbReference type="Pfam" id="PF00528">
    <property type="entry name" value="BPD_transp_1"/>
    <property type="match status" value="1"/>
</dbReference>
<dbReference type="RefSeq" id="WP_097142509.1">
    <property type="nucleotide sequence ID" value="NZ_OBQD01000020.1"/>
</dbReference>
<dbReference type="CDD" id="cd06261">
    <property type="entry name" value="TM_PBP2"/>
    <property type="match status" value="1"/>
</dbReference>
<dbReference type="NCBIfam" id="TIGR01726">
    <property type="entry name" value="HEQRo_perm_3TM"/>
    <property type="match status" value="1"/>
</dbReference>
<evidence type="ECO:0000256" key="6">
    <source>
        <dbReference type="ARBA" id="ARBA00022970"/>
    </source>
</evidence>
<keyword evidence="6" id="KW-0029">Amino-acid transport</keyword>
<feature type="domain" description="ABC transmembrane type-1" evidence="10">
    <location>
        <begin position="64"/>
        <end position="272"/>
    </location>
</feature>
<dbReference type="OrthoDB" id="9814550at2"/>
<dbReference type="InterPro" id="IPR043429">
    <property type="entry name" value="ArtM/GltK/GlnP/TcyL/YhdX-like"/>
</dbReference>
<keyword evidence="4" id="KW-1003">Cell membrane</keyword>
<reference evidence="11 12" key="1">
    <citation type="submission" date="2017-08" db="EMBL/GenBank/DDBJ databases">
        <authorList>
            <person name="de Groot N.N."/>
        </authorList>
    </citation>
    <scope>NUCLEOTIDE SEQUENCE [LARGE SCALE GENOMIC DNA]</scope>
    <source>
        <strain evidence="11 12">JC85</strain>
    </source>
</reference>
<feature type="transmembrane region" description="Helical" evidence="9">
    <location>
        <begin position="20"/>
        <end position="42"/>
    </location>
</feature>
<evidence type="ECO:0000256" key="9">
    <source>
        <dbReference type="RuleBase" id="RU363032"/>
    </source>
</evidence>
<gene>
    <name evidence="11" type="ORF">SAMN05892877_12077</name>
</gene>
<dbReference type="PANTHER" id="PTHR30614">
    <property type="entry name" value="MEMBRANE COMPONENT OF AMINO ACID ABC TRANSPORTER"/>
    <property type="match status" value="1"/>
</dbReference>
<dbReference type="PROSITE" id="PS50928">
    <property type="entry name" value="ABC_TM1"/>
    <property type="match status" value="1"/>
</dbReference>
<evidence type="ECO:0000313" key="12">
    <source>
        <dbReference type="Proteomes" id="UP000219167"/>
    </source>
</evidence>
<evidence type="ECO:0000256" key="7">
    <source>
        <dbReference type="ARBA" id="ARBA00022989"/>
    </source>
</evidence>
<dbReference type="Proteomes" id="UP000219167">
    <property type="component" value="Unassembled WGS sequence"/>
</dbReference>
<dbReference type="EMBL" id="OBQD01000020">
    <property type="protein sequence ID" value="SOC46067.1"/>
    <property type="molecule type" value="Genomic_DNA"/>
</dbReference>
<feature type="transmembrane region" description="Helical" evidence="9">
    <location>
        <begin position="253"/>
        <end position="275"/>
    </location>
</feature>
<protein>
    <submittedName>
        <fullName evidence="11">Polar amino acid transport system permease protein</fullName>
    </submittedName>
</protein>
<evidence type="ECO:0000313" key="11">
    <source>
        <dbReference type="EMBL" id="SOC46067.1"/>
    </source>
</evidence>
<dbReference type="InterPro" id="IPR035906">
    <property type="entry name" value="MetI-like_sf"/>
</dbReference>
<dbReference type="AlphaFoldDB" id="A0A285UWK9"/>
<keyword evidence="7 9" id="KW-1133">Transmembrane helix</keyword>
<keyword evidence="12" id="KW-1185">Reference proteome</keyword>
<dbReference type="GO" id="GO:0043190">
    <property type="term" value="C:ATP-binding cassette (ABC) transporter complex"/>
    <property type="evidence" value="ECO:0007669"/>
    <property type="project" value="InterPro"/>
</dbReference>
<dbReference type="SUPFAM" id="SSF161098">
    <property type="entry name" value="MetI-like"/>
    <property type="match status" value="1"/>
</dbReference>
<evidence type="ECO:0000256" key="8">
    <source>
        <dbReference type="ARBA" id="ARBA00023136"/>
    </source>
</evidence>
<comment type="subcellular location">
    <subcellularLocation>
        <location evidence="1">Cell inner membrane</location>
        <topology evidence="1">Multi-pass membrane protein</topology>
    </subcellularLocation>
    <subcellularLocation>
        <location evidence="9">Cell membrane</location>
        <topology evidence="9">Multi-pass membrane protein</topology>
    </subcellularLocation>
</comment>
<dbReference type="InterPro" id="IPR000515">
    <property type="entry name" value="MetI-like"/>
</dbReference>
<organism evidence="11 12">
    <name type="scientific">Rhizobium subbaraonis</name>
    <dbReference type="NCBI Taxonomy" id="908946"/>
    <lineage>
        <taxon>Bacteria</taxon>
        <taxon>Pseudomonadati</taxon>
        <taxon>Pseudomonadota</taxon>
        <taxon>Alphaproteobacteria</taxon>
        <taxon>Hyphomicrobiales</taxon>
        <taxon>Rhizobiaceae</taxon>
        <taxon>Rhizobium/Agrobacterium group</taxon>
        <taxon>Rhizobium</taxon>
    </lineage>
</organism>
<dbReference type="GO" id="GO:0022857">
    <property type="term" value="F:transmembrane transporter activity"/>
    <property type="evidence" value="ECO:0007669"/>
    <property type="project" value="InterPro"/>
</dbReference>
<feature type="transmembrane region" description="Helical" evidence="9">
    <location>
        <begin position="113"/>
        <end position="134"/>
    </location>
</feature>
<evidence type="ECO:0000256" key="4">
    <source>
        <dbReference type="ARBA" id="ARBA00022475"/>
    </source>
</evidence>
<comment type="similarity">
    <text evidence="2">Belongs to the binding-protein-dependent transport system permease family. HisMQ subfamily.</text>
</comment>
<keyword evidence="3 9" id="KW-0813">Transport</keyword>
<evidence type="ECO:0000256" key="3">
    <source>
        <dbReference type="ARBA" id="ARBA00022448"/>
    </source>
</evidence>
<dbReference type="GO" id="GO:0006865">
    <property type="term" value="P:amino acid transport"/>
    <property type="evidence" value="ECO:0007669"/>
    <property type="project" value="UniProtKB-KW"/>
</dbReference>
<accession>A0A285UWK9</accession>
<proteinExistence type="inferred from homology"/>
<evidence type="ECO:0000259" key="10">
    <source>
        <dbReference type="PROSITE" id="PS50928"/>
    </source>
</evidence>